<comment type="caution">
    <text evidence="2">The sequence shown here is derived from an EMBL/GenBank/DDBJ whole genome shotgun (WGS) entry which is preliminary data.</text>
</comment>
<dbReference type="EMBL" id="JBDPGJ010000005">
    <property type="protein sequence ID" value="MEX0408064.1"/>
    <property type="molecule type" value="Genomic_DNA"/>
</dbReference>
<dbReference type="EC" id="2.1.-.-" evidence="2"/>
<keyword evidence="2" id="KW-0808">Transferase</keyword>
<feature type="domain" description="Methyltransferase type 11" evidence="1">
    <location>
        <begin position="46"/>
        <end position="140"/>
    </location>
</feature>
<gene>
    <name evidence="2" type="ORF">ABGN05_20605</name>
</gene>
<dbReference type="PANTHER" id="PTHR42912">
    <property type="entry name" value="METHYLTRANSFERASE"/>
    <property type="match status" value="1"/>
</dbReference>
<dbReference type="GO" id="GO:0008168">
    <property type="term" value="F:methyltransferase activity"/>
    <property type="evidence" value="ECO:0007669"/>
    <property type="project" value="UniProtKB-KW"/>
</dbReference>
<accession>A0ABV3SMX0</accession>
<keyword evidence="3" id="KW-1185">Reference proteome</keyword>
<dbReference type="GO" id="GO:0032259">
    <property type="term" value="P:methylation"/>
    <property type="evidence" value="ECO:0007669"/>
    <property type="project" value="UniProtKB-KW"/>
</dbReference>
<keyword evidence="2" id="KW-0489">Methyltransferase</keyword>
<proteinExistence type="predicted"/>
<reference evidence="2 3" key="1">
    <citation type="submission" date="2024-05" db="EMBL/GenBank/DDBJ databases">
        <authorList>
            <person name="Jiang F."/>
        </authorList>
    </citation>
    <scope>NUCLEOTIDE SEQUENCE [LARGE SCALE GENOMIC DNA]</scope>
    <source>
        <strain evidence="2 3">LZ166</strain>
    </source>
</reference>
<evidence type="ECO:0000313" key="2">
    <source>
        <dbReference type="EMBL" id="MEX0408064.1"/>
    </source>
</evidence>
<dbReference type="CDD" id="cd02440">
    <property type="entry name" value="AdoMet_MTases"/>
    <property type="match status" value="1"/>
</dbReference>
<name>A0ABV3SMX0_9HYPH</name>
<protein>
    <submittedName>
        <fullName evidence="2">Class I SAM-dependent methyltransferase</fullName>
        <ecNumber evidence="2">2.1.-.-</ecNumber>
    </submittedName>
</protein>
<sequence>MSIKTHDYEKHAGAFADLEMQGTQYLAFRDVPMLIGEHAGSVASVLDYGCGAGRSTRFLKRLGYDAVGVDISQDMLKQARSKDEAGQYHHVPSGRLPFEDSAFDLIFASYVFLEVSRIEEIENILKELKRVLKKDGIIILVTSSTEATEGSWVSLTYAFPENDKSLQSGDTVKLLIQGIDVVLYDYFWTEGDYIGAAQRAGLDLVTLHKPLGLPDEAIEWRDETKMSPIAIYIFRNLSSM</sequence>
<dbReference type="Gene3D" id="3.40.50.150">
    <property type="entry name" value="Vaccinia Virus protein VP39"/>
    <property type="match status" value="1"/>
</dbReference>
<dbReference type="InterPro" id="IPR013216">
    <property type="entry name" value="Methyltransf_11"/>
</dbReference>
<dbReference type="InterPro" id="IPR029063">
    <property type="entry name" value="SAM-dependent_MTases_sf"/>
</dbReference>
<dbReference type="Pfam" id="PF08241">
    <property type="entry name" value="Methyltransf_11"/>
    <property type="match status" value="1"/>
</dbReference>
<dbReference type="RefSeq" id="WP_367955947.1">
    <property type="nucleotide sequence ID" value="NZ_JBDPGJ010000005.1"/>
</dbReference>
<evidence type="ECO:0000259" key="1">
    <source>
        <dbReference type="Pfam" id="PF08241"/>
    </source>
</evidence>
<organism evidence="2 3">
    <name type="scientific">Aquibium pacificus</name>
    <dbReference type="NCBI Taxonomy" id="3153579"/>
    <lineage>
        <taxon>Bacteria</taxon>
        <taxon>Pseudomonadati</taxon>
        <taxon>Pseudomonadota</taxon>
        <taxon>Alphaproteobacteria</taxon>
        <taxon>Hyphomicrobiales</taxon>
        <taxon>Phyllobacteriaceae</taxon>
        <taxon>Aquibium</taxon>
    </lineage>
</organism>
<evidence type="ECO:0000313" key="3">
    <source>
        <dbReference type="Proteomes" id="UP001556692"/>
    </source>
</evidence>
<dbReference type="Proteomes" id="UP001556692">
    <property type="component" value="Unassembled WGS sequence"/>
</dbReference>
<dbReference type="InterPro" id="IPR050508">
    <property type="entry name" value="Methyltransf_Superfamily"/>
</dbReference>
<dbReference type="SUPFAM" id="SSF53335">
    <property type="entry name" value="S-adenosyl-L-methionine-dependent methyltransferases"/>
    <property type="match status" value="1"/>
</dbReference>